<keyword evidence="4" id="KW-1185">Reference proteome</keyword>
<name>A0ABV6H9C5_9ACTN</name>
<accession>A0ABV6H9C5</accession>
<feature type="region of interest" description="Disordered" evidence="1">
    <location>
        <begin position="1"/>
        <end position="123"/>
    </location>
</feature>
<reference evidence="3 4" key="1">
    <citation type="submission" date="2024-09" db="EMBL/GenBank/DDBJ databases">
        <authorList>
            <person name="Sun Q."/>
            <person name="Mori K."/>
        </authorList>
    </citation>
    <scope>NUCLEOTIDE SEQUENCE [LARGE SCALE GENOMIC DNA]</scope>
    <source>
        <strain evidence="3 4">CCM 7957</strain>
    </source>
</reference>
<keyword evidence="2" id="KW-0472">Membrane</keyword>
<proteinExistence type="predicted"/>
<feature type="transmembrane region" description="Helical" evidence="2">
    <location>
        <begin position="211"/>
        <end position="239"/>
    </location>
</feature>
<evidence type="ECO:0000313" key="3">
    <source>
        <dbReference type="EMBL" id="MFC0315172.1"/>
    </source>
</evidence>
<evidence type="ECO:0000256" key="2">
    <source>
        <dbReference type="SAM" id="Phobius"/>
    </source>
</evidence>
<keyword evidence="2" id="KW-1133">Transmembrane helix</keyword>
<feature type="transmembrane region" description="Helical" evidence="2">
    <location>
        <begin position="183"/>
        <end position="204"/>
    </location>
</feature>
<dbReference type="EMBL" id="JBHLWV010000020">
    <property type="protein sequence ID" value="MFC0315172.1"/>
    <property type="molecule type" value="Genomic_DNA"/>
</dbReference>
<feature type="transmembrane region" description="Helical" evidence="2">
    <location>
        <begin position="135"/>
        <end position="157"/>
    </location>
</feature>
<evidence type="ECO:0000256" key="1">
    <source>
        <dbReference type="SAM" id="MobiDB-lite"/>
    </source>
</evidence>
<keyword evidence="2" id="KW-0812">Transmembrane</keyword>
<feature type="transmembrane region" description="Helical" evidence="2">
    <location>
        <begin position="259"/>
        <end position="280"/>
    </location>
</feature>
<feature type="compositionally biased region" description="Low complexity" evidence="1">
    <location>
        <begin position="7"/>
        <end position="110"/>
    </location>
</feature>
<sequence length="287" mass="28789">MSGPNPYGGQQPEGQQPGEPQPGYGQQQPGGQQPGYGQQPQQPQQPPAGYGQQPPAGYGQQPPQGYGQPPAPGYGEQPPAGYGQQPPAGYGQQPPAGYGQQQPPAYGQQPMPMTASGGASGSGIPGLSSSVTAPAYWASVAFGLLAFIGAFLTWASVTVSANMFGQSSSQTETVSGLDADDGIFTLILGLLAAGLALAALFAAAQLPILRLAAAVASVVAGVIITAIALWDIIDIANIAGDIEETLPGMGMNVDAGSGFGLWLTLLCGVGLLAAGVYALVMGRKPAA</sequence>
<dbReference type="Proteomes" id="UP001589783">
    <property type="component" value="Unassembled WGS sequence"/>
</dbReference>
<dbReference type="RefSeq" id="WP_382363638.1">
    <property type="nucleotide sequence ID" value="NZ_JBHLWV010000020.1"/>
</dbReference>
<evidence type="ECO:0000313" key="4">
    <source>
        <dbReference type="Proteomes" id="UP001589783"/>
    </source>
</evidence>
<organism evidence="3 4">
    <name type="scientific">Gordonia phosphorivorans</name>
    <dbReference type="NCBI Taxonomy" id="1056982"/>
    <lineage>
        <taxon>Bacteria</taxon>
        <taxon>Bacillati</taxon>
        <taxon>Actinomycetota</taxon>
        <taxon>Actinomycetes</taxon>
        <taxon>Mycobacteriales</taxon>
        <taxon>Gordoniaceae</taxon>
        <taxon>Gordonia</taxon>
    </lineage>
</organism>
<protein>
    <submittedName>
        <fullName evidence="3">Uncharacterized protein</fullName>
    </submittedName>
</protein>
<comment type="caution">
    <text evidence="3">The sequence shown here is derived from an EMBL/GenBank/DDBJ whole genome shotgun (WGS) entry which is preliminary data.</text>
</comment>
<gene>
    <name evidence="3" type="ORF">ACFFJD_09955</name>
</gene>